<evidence type="ECO:0000256" key="6">
    <source>
        <dbReference type="SAM" id="MobiDB-lite"/>
    </source>
</evidence>
<dbReference type="InterPro" id="IPR036390">
    <property type="entry name" value="WH_DNA-bd_sf"/>
</dbReference>
<dbReference type="Gene3D" id="3.40.50.300">
    <property type="entry name" value="P-loop containing nucleotide triphosphate hydrolases"/>
    <property type="match status" value="1"/>
</dbReference>
<dbReference type="GO" id="GO:0005524">
    <property type="term" value="F:ATP binding"/>
    <property type="evidence" value="ECO:0007669"/>
    <property type="project" value="UniProtKB-UniRule"/>
</dbReference>
<organism evidence="9 10">
    <name type="scientific">Natranaerobius trueperi</name>
    <dbReference type="NCBI Taxonomy" id="759412"/>
    <lineage>
        <taxon>Bacteria</taxon>
        <taxon>Bacillati</taxon>
        <taxon>Bacillota</taxon>
        <taxon>Clostridia</taxon>
        <taxon>Natranaerobiales</taxon>
        <taxon>Natranaerobiaceae</taxon>
        <taxon>Natranaerobius</taxon>
    </lineage>
</organism>
<dbReference type="PANTHER" id="PTHR22683:SF41">
    <property type="entry name" value="DNA TRANSLOCASE FTSK"/>
    <property type="match status" value="1"/>
</dbReference>
<keyword evidence="7" id="KW-0472">Membrane</keyword>
<dbReference type="InterPro" id="IPR050206">
    <property type="entry name" value="FtsK/SpoIIIE/SftA"/>
</dbReference>
<feature type="binding site" evidence="5">
    <location>
        <begin position="361"/>
        <end position="368"/>
    </location>
    <ligand>
        <name>ATP</name>
        <dbReference type="ChEBI" id="CHEBI:30616"/>
    </ligand>
</feature>
<dbReference type="Pfam" id="PF17854">
    <property type="entry name" value="FtsK_alpha"/>
    <property type="match status" value="1"/>
</dbReference>
<dbReference type="CDD" id="cd01127">
    <property type="entry name" value="TrwB_TraG_TraD_VirD4"/>
    <property type="match status" value="1"/>
</dbReference>
<proteinExistence type="inferred from homology"/>
<reference evidence="9 10" key="1">
    <citation type="submission" date="2017-06" db="EMBL/GenBank/DDBJ databases">
        <title>Draft Genome Sequence of Natranaerobius trueperi halophilic, alkalithermophilic bacteria from soda lakes.</title>
        <authorList>
            <person name="Zhao B."/>
        </authorList>
    </citation>
    <scope>NUCLEOTIDE SEQUENCE [LARGE SCALE GENOMIC DNA]</scope>
    <source>
        <strain evidence="9 10">DSM 18760</strain>
    </source>
</reference>
<evidence type="ECO:0000313" key="9">
    <source>
        <dbReference type="EMBL" id="OWZ84313.1"/>
    </source>
</evidence>
<feature type="compositionally biased region" description="Polar residues" evidence="6">
    <location>
        <begin position="164"/>
        <end position="180"/>
    </location>
</feature>
<dbReference type="EMBL" id="NIQC01000006">
    <property type="protein sequence ID" value="OWZ84313.1"/>
    <property type="molecule type" value="Genomic_DNA"/>
</dbReference>
<comment type="similarity">
    <text evidence="1">Belongs to the FtsK/SpoIIIE/SftA family.</text>
</comment>
<comment type="caution">
    <text evidence="9">The sequence shown here is derived from an EMBL/GenBank/DDBJ whole genome shotgun (WGS) entry which is preliminary data.</text>
</comment>
<name>A0A226BZ57_9FIRM</name>
<evidence type="ECO:0000256" key="2">
    <source>
        <dbReference type="ARBA" id="ARBA00022741"/>
    </source>
</evidence>
<evidence type="ECO:0000256" key="3">
    <source>
        <dbReference type="ARBA" id="ARBA00022840"/>
    </source>
</evidence>
<evidence type="ECO:0000259" key="8">
    <source>
        <dbReference type="PROSITE" id="PS50901"/>
    </source>
</evidence>
<dbReference type="GO" id="GO:0016020">
    <property type="term" value="C:membrane"/>
    <property type="evidence" value="ECO:0007669"/>
    <property type="project" value="UniProtKB-SubCell"/>
</dbReference>
<dbReference type="Pfam" id="PF01580">
    <property type="entry name" value="FtsK_SpoIIIE"/>
    <property type="match status" value="1"/>
</dbReference>
<dbReference type="InterPro" id="IPR002543">
    <property type="entry name" value="FtsK_dom"/>
</dbReference>
<dbReference type="SMART" id="SM00843">
    <property type="entry name" value="Ftsk_gamma"/>
    <property type="match status" value="1"/>
</dbReference>
<dbReference type="InterPro" id="IPR018541">
    <property type="entry name" value="Ftsk_gamma"/>
</dbReference>
<evidence type="ECO:0000256" key="1">
    <source>
        <dbReference type="ARBA" id="ARBA00006474"/>
    </source>
</evidence>
<dbReference type="GO" id="GO:0003677">
    <property type="term" value="F:DNA binding"/>
    <property type="evidence" value="ECO:0007669"/>
    <property type="project" value="UniProtKB-KW"/>
</dbReference>
<protein>
    <submittedName>
        <fullName evidence="9">Cell division protein FtsK</fullName>
    </submittedName>
</protein>
<evidence type="ECO:0000256" key="7">
    <source>
        <dbReference type="SAM" id="Phobius"/>
    </source>
</evidence>
<accession>A0A226BZ57</accession>
<evidence type="ECO:0000256" key="5">
    <source>
        <dbReference type="PROSITE-ProRule" id="PRU00289"/>
    </source>
</evidence>
<sequence length="680" mass="75416">MSRGEIMRLGFDLAIKGSGGGFLGAIFSVISLLILGELGTLILLISSALVAFMLLTDTTFTEGLTFIKKFLMKCWNLLLVTNEKIYSLYCRLINLKDKLESDSDNIEQDDNGHAEKEQNNVLSFDEYKKENKKDEQVDYPIVDFEDNLKSQHKNEDEKKAIDSFMTTESQTPQSNSITTFENESEKKDNENDYSYTFYSNDKSHEDYKIPSLDLLQKSSQQGTDRTSRQELTDKARLLESTLSSFGVQAKVVKVQRGPTITRYELQPERGVKVSKIVNLSDDLALSLAASEIRIEAPIPGKAAIGIEVPNNVISPVYLREVLESQNFTGSKSPLSIAIGKDIAGEPVVADLAKMPHLLIAGATGSGKSVSINSLIASFLFKAKPDEVKLLLIDPKVVELKSFDGLPHLLAPVVTNPKNAASTLKNIVTEMENRYQLFAETGVRDISRYNATEKPDDTYPDKLPYIVVIIDELADLMMVAPTEVEDSIFRLAQMSRAAGIHLVLATQRPSVDVITGVIKSNITSRIAFSVTSQSDSRTILDMGGAEKLLGQGDMLFTPMGTNKPVRLQGAFISDQEIDELASEVKSQAQPEYQEELIQDNIEQNDTKDYDELLPKAVELVLDTEQASISLVQRRLRVGYTRAARLVDELEAFGVIGGHEGSKPRRIIMSEQEINELLDNLK</sequence>
<dbReference type="SMART" id="SM00382">
    <property type="entry name" value="AAA"/>
    <property type="match status" value="1"/>
</dbReference>
<dbReference type="PANTHER" id="PTHR22683">
    <property type="entry name" value="SPORULATION PROTEIN RELATED"/>
    <property type="match status" value="1"/>
</dbReference>
<keyword evidence="9" id="KW-0131">Cell cycle</keyword>
<keyword evidence="9" id="KW-0132">Cell division</keyword>
<dbReference type="AlphaFoldDB" id="A0A226BZ57"/>
<dbReference type="OrthoDB" id="9807790at2"/>
<keyword evidence="3 5" id="KW-0067">ATP-binding</keyword>
<feature type="domain" description="FtsK" evidence="8">
    <location>
        <begin position="344"/>
        <end position="536"/>
    </location>
</feature>
<keyword evidence="10" id="KW-1185">Reference proteome</keyword>
<dbReference type="InterPro" id="IPR036388">
    <property type="entry name" value="WH-like_DNA-bd_sf"/>
</dbReference>
<keyword evidence="7" id="KW-1133">Transmembrane helix</keyword>
<dbReference type="PROSITE" id="PS50901">
    <property type="entry name" value="FTSK"/>
    <property type="match status" value="1"/>
</dbReference>
<dbReference type="Gene3D" id="1.10.10.10">
    <property type="entry name" value="Winged helix-like DNA-binding domain superfamily/Winged helix DNA-binding domain"/>
    <property type="match status" value="1"/>
</dbReference>
<keyword evidence="7" id="KW-0812">Transmembrane</keyword>
<dbReference type="InterPro" id="IPR003593">
    <property type="entry name" value="AAA+_ATPase"/>
</dbReference>
<feature type="transmembrane region" description="Helical" evidence="7">
    <location>
        <begin position="21"/>
        <end position="54"/>
    </location>
</feature>
<dbReference type="InterPro" id="IPR041027">
    <property type="entry name" value="FtsK_alpha"/>
</dbReference>
<keyword evidence="2 5" id="KW-0547">Nucleotide-binding</keyword>
<gene>
    <name evidence="9" type="ORF">CDO51_04405</name>
</gene>
<evidence type="ECO:0000256" key="4">
    <source>
        <dbReference type="ARBA" id="ARBA00023125"/>
    </source>
</evidence>
<dbReference type="SUPFAM" id="SSF52540">
    <property type="entry name" value="P-loop containing nucleoside triphosphate hydrolases"/>
    <property type="match status" value="1"/>
</dbReference>
<dbReference type="Gene3D" id="3.30.980.40">
    <property type="match status" value="1"/>
</dbReference>
<dbReference type="SUPFAM" id="SSF46785">
    <property type="entry name" value="Winged helix' DNA-binding domain"/>
    <property type="match status" value="1"/>
</dbReference>
<dbReference type="InterPro" id="IPR027417">
    <property type="entry name" value="P-loop_NTPase"/>
</dbReference>
<dbReference type="Pfam" id="PF09397">
    <property type="entry name" value="FtsK_gamma"/>
    <property type="match status" value="1"/>
</dbReference>
<keyword evidence="4" id="KW-0238">DNA-binding</keyword>
<dbReference type="GO" id="GO:0051301">
    <property type="term" value="P:cell division"/>
    <property type="evidence" value="ECO:0007669"/>
    <property type="project" value="UniProtKB-KW"/>
</dbReference>
<evidence type="ECO:0000313" key="10">
    <source>
        <dbReference type="Proteomes" id="UP000214588"/>
    </source>
</evidence>
<feature type="region of interest" description="Disordered" evidence="6">
    <location>
        <begin position="164"/>
        <end position="198"/>
    </location>
</feature>
<dbReference type="Proteomes" id="UP000214588">
    <property type="component" value="Unassembled WGS sequence"/>
</dbReference>